<evidence type="ECO:0000259" key="2">
    <source>
        <dbReference type="Pfam" id="PF13843"/>
    </source>
</evidence>
<dbReference type="Pfam" id="PF13843">
    <property type="entry name" value="DDE_Tnp_1_7"/>
    <property type="match status" value="1"/>
</dbReference>
<dbReference type="Proteomes" id="UP000002320">
    <property type="component" value="Unassembled WGS sequence"/>
</dbReference>
<dbReference type="InParanoid" id="B0XA76"/>
<evidence type="ECO:0000256" key="1">
    <source>
        <dbReference type="SAM" id="MobiDB-lite"/>
    </source>
</evidence>
<feature type="compositionally biased region" description="Acidic residues" evidence="1">
    <location>
        <begin position="1"/>
        <end position="41"/>
    </location>
</feature>
<dbReference type="VEuPathDB" id="VectorBase:CPIJ016107"/>
<proteinExistence type="predicted"/>
<dbReference type="KEGG" id="cqu:CpipJ_CPIJ016107"/>
<name>B0XA76_CULQU</name>
<protein>
    <recommendedName>
        <fullName evidence="2">PiggyBac transposable element-derived protein domain-containing protein</fullName>
    </recommendedName>
</protein>
<dbReference type="InterPro" id="IPR029526">
    <property type="entry name" value="PGBD"/>
</dbReference>
<dbReference type="EnsemblMetazoa" id="CPIJ016107-RA">
    <property type="protein sequence ID" value="CPIJ016107-PA"/>
    <property type="gene ID" value="CPIJ016107"/>
</dbReference>
<reference evidence="4" key="2">
    <citation type="submission" date="2021-02" db="UniProtKB">
        <authorList>
            <consortium name="EnsemblMetazoa"/>
        </authorList>
    </citation>
    <scope>IDENTIFICATION</scope>
    <source>
        <strain evidence="4">JHB</strain>
    </source>
</reference>
<feature type="region of interest" description="Disordered" evidence="1">
    <location>
        <begin position="1"/>
        <end position="118"/>
    </location>
</feature>
<sequence length="239" mass="26846">MSDVEEDDSDDESVISELNGDNEYEEFDENPDELEGDDEQEVVGTEKDQYRAKDGSQLSSRNIQIPTVKRKSSQLDEPSQPESKKQRTGTMRKNKPEIPSEFLPSRKRAEGSSLVGHDGNKTMTSLACGNNKAVIFLTTNPDLEGEAKTAKGTTKPAVNIHYNYNKAGVDVLDQITKEFSLMKPTRRIIHRLNDGELQAAVPASPARVLLQWLAHKKSGICKRQWHRVSGQIQMHCRRL</sequence>
<dbReference type="HOGENOM" id="CLU_1162157_0_0_1"/>
<feature type="domain" description="PiggyBac transposable element-derived protein" evidence="2">
    <location>
        <begin position="87"/>
        <end position="179"/>
    </location>
</feature>
<organism>
    <name type="scientific">Culex quinquefasciatus</name>
    <name type="common">Southern house mosquito</name>
    <name type="synonym">Culex pungens</name>
    <dbReference type="NCBI Taxonomy" id="7176"/>
    <lineage>
        <taxon>Eukaryota</taxon>
        <taxon>Metazoa</taxon>
        <taxon>Ecdysozoa</taxon>
        <taxon>Arthropoda</taxon>
        <taxon>Hexapoda</taxon>
        <taxon>Insecta</taxon>
        <taxon>Pterygota</taxon>
        <taxon>Neoptera</taxon>
        <taxon>Endopterygota</taxon>
        <taxon>Diptera</taxon>
        <taxon>Nematocera</taxon>
        <taxon>Culicoidea</taxon>
        <taxon>Culicidae</taxon>
        <taxon>Culicinae</taxon>
        <taxon>Culicini</taxon>
        <taxon>Culex</taxon>
        <taxon>Culex</taxon>
    </lineage>
</organism>
<gene>
    <name evidence="4" type="primary">6049863</name>
    <name evidence="3" type="ORF">CpipJ_CPIJ016107</name>
</gene>
<dbReference type="EMBL" id="DS232571">
    <property type="protein sequence ID" value="EDS43541.1"/>
    <property type="molecule type" value="Genomic_DNA"/>
</dbReference>
<evidence type="ECO:0000313" key="4">
    <source>
        <dbReference type="EnsemblMetazoa" id="CPIJ016107-PA"/>
    </source>
</evidence>
<dbReference type="AlphaFoldDB" id="B0XA76"/>
<feature type="compositionally biased region" description="Polar residues" evidence="1">
    <location>
        <begin position="56"/>
        <end position="65"/>
    </location>
</feature>
<feature type="compositionally biased region" description="Basic and acidic residues" evidence="1">
    <location>
        <begin position="44"/>
        <end position="54"/>
    </location>
</feature>
<evidence type="ECO:0000313" key="5">
    <source>
        <dbReference type="Proteomes" id="UP000002320"/>
    </source>
</evidence>
<accession>B0XA76</accession>
<evidence type="ECO:0000313" key="3">
    <source>
        <dbReference type="EMBL" id="EDS43541.1"/>
    </source>
</evidence>
<keyword evidence="5" id="KW-1185">Reference proteome</keyword>
<reference evidence="3" key="1">
    <citation type="submission" date="2007-03" db="EMBL/GenBank/DDBJ databases">
        <title>Annotation of Culex pipiens quinquefasciatus.</title>
        <authorList>
            <consortium name="The Broad Institute Genome Sequencing Platform"/>
            <person name="Atkinson P.W."/>
            <person name="Hemingway J."/>
            <person name="Christensen B.M."/>
            <person name="Higgs S."/>
            <person name="Kodira C."/>
            <person name="Hannick L."/>
            <person name="Megy K."/>
            <person name="O'Leary S."/>
            <person name="Pearson M."/>
            <person name="Haas B.J."/>
            <person name="Mauceli E."/>
            <person name="Wortman J.R."/>
            <person name="Lee N.H."/>
            <person name="Guigo R."/>
            <person name="Stanke M."/>
            <person name="Alvarado L."/>
            <person name="Amedeo P."/>
            <person name="Antoine C.H."/>
            <person name="Arensburger P."/>
            <person name="Bidwell S.L."/>
            <person name="Crawford M."/>
            <person name="Camaro F."/>
            <person name="Devon K."/>
            <person name="Engels R."/>
            <person name="Hammond M."/>
            <person name="Howarth C."/>
            <person name="Koehrsen M."/>
            <person name="Lawson D."/>
            <person name="Montgomery P."/>
            <person name="Nene V."/>
            <person name="Nusbaum C."/>
            <person name="Puiu D."/>
            <person name="Romero-Severson J."/>
            <person name="Severson D.W."/>
            <person name="Shumway M."/>
            <person name="Sisk P."/>
            <person name="Stolte C."/>
            <person name="Zeng Q."/>
            <person name="Eisenstadt E."/>
            <person name="Fraser-Liggett C."/>
            <person name="Strausberg R."/>
            <person name="Galagan J."/>
            <person name="Birren B."/>
            <person name="Collins F.H."/>
        </authorList>
    </citation>
    <scope>NUCLEOTIDE SEQUENCE [LARGE SCALE GENOMIC DNA]</scope>
    <source>
        <strain evidence="3">JHB</strain>
    </source>
</reference>